<keyword evidence="4" id="KW-1185">Reference proteome</keyword>
<evidence type="ECO:0000313" key="3">
    <source>
        <dbReference type="EMBL" id="MDN3710790.1"/>
    </source>
</evidence>
<dbReference type="EMBL" id="JAUFRC010000001">
    <property type="protein sequence ID" value="MDN3710790.1"/>
    <property type="molecule type" value="Genomic_DNA"/>
</dbReference>
<organism evidence="3 4">
    <name type="scientific">Paracoccus cavernae</name>
    <dbReference type="NCBI Taxonomy" id="1571207"/>
    <lineage>
        <taxon>Bacteria</taxon>
        <taxon>Pseudomonadati</taxon>
        <taxon>Pseudomonadota</taxon>
        <taxon>Alphaproteobacteria</taxon>
        <taxon>Rhodobacterales</taxon>
        <taxon>Paracoccaceae</taxon>
        <taxon>Paracoccus</taxon>
    </lineage>
</organism>
<name>A0ABT8D2N0_9RHOB</name>
<evidence type="ECO:0008006" key="5">
    <source>
        <dbReference type="Google" id="ProtNLM"/>
    </source>
</evidence>
<evidence type="ECO:0000256" key="1">
    <source>
        <dbReference type="SAM" id="MobiDB-lite"/>
    </source>
</evidence>
<protein>
    <recommendedName>
        <fullName evidence="5">DUF1254 domain-containing protein</fullName>
    </recommendedName>
</protein>
<keyword evidence="2" id="KW-0812">Transmembrane</keyword>
<feature type="transmembrane region" description="Helical" evidence="2">
    <location>
        <begin position="6"/>
        <end position="24"/>
    </location>
</feature>
<gene>
    <name evidence="3" type="ORF">QWZ10_01190</name>
</gene>
<dbReference type="Proteomes" id="UP001243846">
    <property type="component" value="Unassembled WGS sequence"/>
</dbReference>
<reference evidence="4" key="1">
    <citation type="journal article" date="2019" name="Int. J. Syst. Evol. Microbiol.">
        <title>The Global Catalogue of Microorganisms (GCM) 10K type strain sequencing project: providing services to taxonomists for standard genome sequencing and annotation.</title>
        <authorList>
            <consortium name="The Broad Institute Genomics Platform"/>
            <consortium name="The Broad Institute Genome Sequencing Center for Infectious Disease"/>
            <person name="Wu L."/>
            <person name="Ma J."/>
        </authorList>
    </citation>
    <scope>NUCLEOTIDE SEQUENCE [LARGE SCALE GENOMIC DNA]</scope>
    <source>
        <strain evidence="4">CECT 8482</strain>
    </source>
</reference>
<keyword evidence="2" id="KW-1133">Transmembrane helix</keyword>
<proteinExistence type="predicted"/>
<feature type="region of interest" description="Disordered" evidence="1">
    <location>
        <begin position="105"/>
        <end position="132"/>
    </location>
</feature>
<sequence length="132" mass="14402">MNGKILAIFFILALIIAGPGLYYLQVYHYYREVPAADAPQSLSAPGVDRQAVSLPVRDYKGIYSVSTPIGHRACFTTDAATAQTVAPIRRRRRLVRPVGSIASITARSPRISRQAAPPPISSRKTSRPRSTP</sequence>
<keyword evidence="2" id="KW-0472">Membrane</keyword>
<accession>A0ABT8D2N0</accession>
<evidence type="ECO:0000256" key="2">
    <source>
        <dbReference type="SAM" id="Phobius"/>
    </source>
</evidence>
<comment type="caution">
    <text evidence="3">The sequence shown here is derived from an EMBL/GenBank/DDBJ whole genome shotgun (WGS) entry which is preliminary data.</text>
</comment>
<evidence type="ECO:0000313" key="4">
    <source>
        <dbReference type="Proteomes" id="UP001243846"/>
    </source>
</evidence>